<dbReference type="CDD" id="cd11476">
    <property type="entry name" value="SLC5sbd_DUR3"/>
    <property type="match status" value="1"/>
</dbReference>
<protein>
    <submittedName>
        <fullName evidence="10 11">Uncharacterized protein</fullName>
    </submittedName>
</protein>
<dbReference type="InterPro" id="IPR038377">
    <property type="entry name" value="Na/Glc_symporter_sf"/>
</dbReference>
<evidence type="ECO:0000256" key="8">
    <source>
        <dbReference type="SAM" id="MobiDB-lite"/>
    </source>
</evidence>
<dbReference type="InterPro" id="IPR001734">
    <property type="entry name" value="Na/solute_symporter"/>
</dbReference>
<comment type="subcellular location">
    <subcellularLocation>
        <location evidence="1">Membrane</location>
        <topology evidence="1">Multi-pass membrane protein</topology>
    </subcellularLocation>
</comment>
<feature type="transmembrane region" description="Helical" evidence="9">
    <location>
        <begin position="482"/>
        <end position="503"/>
    </location>
</feature>
<name>T1G4V1_HELRO</name>
<feature type="transmembrane region" description="Helical" evidence="9">
    <location>
        <begin position="77"/>
        <end position="98"/>
    </location>
</feature>
<evidence type="ECO:0000256" key="1">
    <source>
        <dbReference type="ARBA" id="ARBA00004141"/>
    </source>
</evidence>
<dbReference type="InterPro" id="IPR018212">
    <property type="entry name" value="Na/solute_symporter_CS"/>
</dbReference>
<dbReference type="EMBL" id="KB096864">
    <property type="protein sequence ID" value="ESO00915.1"/>
    <property type="molecule type" value="Genomic_DNA"/>
</dbReference>
<dbReference type="FunFam" id="1.20.1730.10:FF:000033">
    <property type="entry name" value="Urea transporter or sodium transporter"/>
    <property type="match status" value="1"/>
</dbReference>
<feature type="transmembrane region" description="Helical" evidence="9">
    <location>
        <begin position="240"/>
        <end position="261"/>
    </location>
</feature>
<dbReference type="HOGENOM" id="CLU_010778_2_1_1"/>
<reference evidence="10 12" key="2">
    <citation type="journal article" date="2013" name="Nature">
        <title>Insights into bilaterian evolution from three spiralian genomes.</title>
        <authorList>
            <person name="Simakov O."/>
            <person name="Marletaz F."/>
            <person name="Cho S.J."/>
            <person name="Edsinger-Gonzales E."/>
            <person name="Havlak P."/>
            <person name="Hellsten U."/>
            <person name="Kuo D.H."/>
            <person name="Larsson T."/>
            <person name="Lv J."/>
            <person name="Arendt D."/>
            <person name="Savage R."/>
            <person name="Osoegawa K."/>
            <person name="de Jong P."/>
            <person name="Grimwood J."/>
            <person name="Chapman J.A."/>
            <person name="Shapiro H."/>
            <person name="Aerts A."/>
            <person name="Otillar R.P."/>
            <person name="Terry A.Y."/>
            <person name="Boore J.L."/>
            <person name="Grigoriev I.V."/>
            <person name="Lindberg D.R."/>
            <person name="Seaver E.C."/>
            <person name="Weisblat D.A."/>
            <person name="Putnam N.H."/>
            <person name="Rokhsar D.S."/>
        </authorList>
    </citation>
    <scope>NUCLEOTIDE SEQUENCE</scope>
</reference>
<dbReference type="InterPro" id="IPR031155">
    <property type="entry name" value="DUR"/>
</dbReference>
<feature type="transmembrane region" description="Helical" evidence="9">
    <location>
        <begin position="348"/>
        <end position="372"/>
    </location>
</feature>
<dbReference type="GO" id="GO:0005886">
    <property type="term" value="C:plasma membrane"/>
    <property type="evidence" value="ECO:0000318"/>
    <property type="project" value="GO_Central"/>
</dbReference>
<comment type="similarity">
    <text evidence="2 7">Belongs to the sodium:solute symporter (SSF) (TC 2.A.21) family.</text>
</comment>
<feature type="compositionally biased region" description="Low complexity" evidence="8">
    <location>
        <begin position="16"/>
        <end position="26"/>
    </location>
</feature>
<reference evidence="11" key="3">
    <citation type="submission" date="2015-06" db="UniProtKB">
        <authorList>
            <consortium name="EnsemblMetazoa"/>
        </authorList>
    </citation>
    <scope>IDENTIFICATION</scope>
</reference>
<feature type="transmembrane region" description="Helical" evidence="9">
    <location>
        <begin position="153"/>
        <end position="172"/>
    </location>
</feature>
<keyword evidence="12" id="KW-1185">Reference proteome</keyword>
<evidence type="ECO:0000256" key="5">
    <source>
        <dbReference type="ARBA" id="ARBA00022989"/>
    </source>
</evidence>
<keyword evidence="5 9" id="KW-1133">Transmembrane helix</keyword>
<feature type="transmembrane region" description="Helical" evidence="9">
    <location>
        <begin position="414"/>
        <end position="436"/>
    </location>
</feature>
<dbReference type="Gene3D" id="1.20.1730.10">
    <property type="entry name" value="Sodium/glucose cotransporter"/>
    <property type="match status" value="1"/>
</dbReference>
<feature type="transmembrane region" description="Helical" evidence="9">
    <location>
        <begin position="273"/>
        <end position="291"/>
    </location>
</feature>
<dbReference type="OMA" id="CCYLTTK"/>
<reference evidence="12" key="1">
    <citation type="submission" date="2012-12" db="EMBL/GenBank/DDBJ databases">
        <authorList>
            <person name="Hellsten U."/>
            <person name="Grimwood J."/>
            <person name="Chapman J.A."/>
            <person name="Shapiro H."/>
            <person name="Aerts A."/>
            <person name="Otillar R.P."/>
            <person name="Terry A.Y."/>
            <person name="Boore J.L."/>
            <person name="Simakov O."/>
            <person name="Marletaz F."/>
            <person name="Cho S.-J."/>
            <person name="Edsinger-Gonzales E."/>
            <person name="Havlak P."/>
            <person name="Kuo D.-H."/>
            <person name="Larsson T."/>
            <person name="Lv J."/>
            <person name="Arendt D."/>
            <person name="Savage R."/>
            <person name="Osoegawa K."/>
            <person name="de Jong P."/>
            <person name="Lindberg D.R."/>
            <person name="Seaver E.C."/>
            <person name="Weisblat D.A."/>
            <person name="Putnam N.H."/>
            <person name="Grigoriev I.V."/>
            <person name="Rokhsar D.S."/>
        </authorList>
    </citation>
    <scope>NUCLEOTIDE SEQUENCE</scope>
</reference>
<keyword evidence="6 9" id="KW-0472">Membrane</keyword>
<dbReference type="EnsemblMetazoa" id="HelroT82671">
    <property type="protein sequence ID" value="HelroP82671"/>
    <property type="gene ID" value="HelroG82671"/>
</dbReference>
<dbReference type="EMBL" id="AMQM01005266">
    <property type="status" value="NOT_ANNOTATED_CDS"/>
    <property type="molecule type" value="Genomic_DNA"/>
</dbReference>
<evidence type="ECO:0000313" key="12">
    <source>
        <dbReference type="Proteomes" id="UP000015101"/>
    </source>
</evidence>
<feature type="transmembrane region" description="Helical" evidence="9">
    <location>
        <begin position="184"/>
        <end position="205"/>
    </location>
</feature>
<keyword evidence="4 9" id="KW-0812">Transmembrane</keyword>
<feature type="region of interest" description="Disordered" evidence="8">
    <location>
        <begin position="14"/>
        <end position="39"/>
    </location>
</feature>
<dbReference type="AlphaFoldDB" id="T1G4V1"/>
<dbReference type="OrthoDB" id="10049971at2759"/>
<dbReference type="GO" id="GO:0015204">
    <property type="term" value="F:urea transmembrane transporter activity"/>
    <property type="evidence" value="ECO:0000318"/>
    <property type="project" value="GO_Central"/>
</dbReference>
<dbReference type="PROSITE" id="PS00456">
    <property type="entry name" value="NA_SOLUT_SYMP_1"/>
    <property type="match status" value="1"/>
</dbReference>
<evidence type="ECO:0000313" key="11">
    <source>
        <dbReference type="EnsemblMetazoa" id="HelroP82671"/>
    </source>
</evidence>
<gene>
    <name evidence="11" type="primary">20216099</name>
    <name evidence="10" type="ORF">HELRODRAFT_82671</name>
</gene>
<evidence type="ECO:0000256" key="2">
    <source>
        <dbReference type="ARBA" id="ARBA00006434"/>
    </source>
</evidence>
<dbReference type="KEGG" id="hro:HELRODRAFT_82671"/>
<dbReference type="CTD" id="20216099"/>
<dbReference type="InParanoid" id="T1G4V1"/>
<accession>T1G4V1</accession>
<evidence type="ECO:0000256" key="3">
    <source>
        <dbReference type="ARBA" id="ARBA00022448"/>
    </source>
</evidence>
<evidence type="ECO:0000256" key="9">
    <source>
        <dbReference type="SAM" id="Phobius"/>
    </source>
</evidence>
<evidence type="ECO:0000256" key="4">
    <source>
        <dbReference type="ARBA" id="ARBA00022692"/>
    </source>
</evidence>
<feature type="transmembrane region" description="Helical" evidence="9">
    <location>
        <begin position="119"/>
        <end position="141"/>
    </location>
</feature>
<dbReference type="STRING" id="6412.T1G4V1"/>
<dbReference type="PROSITE" id="PS50283">
    <property type="entry name" value="NA_SOLUT_SYMP_3"/>
    <property type="match status" value="1"/>
</dbReference>
<dbReference type="eggNOG" id="KOG2348">
    <property type="taxonomic scope" value="Eukaryota"/>
</dbReference>
<dbReference type="GeneID" id="20216099"/>
<organism evidence="11 12">
    <name type="scientific">Helobdella robusta</name>
    <name type="common">Californian leech</name>
    <dbReference type="NCBI Taxonomy" id="6412"/>
    <lineage>
        <taxon>Eukaryota</taxon>
        <taxon>Metazoa</taxon>
        <taxon>Spiralia</taxon>
        <taxon>Lophotrochozoa</taxon>
        <taxon>Annelida</taxon>
        <taxon>Clitellata</taxon>
        <taxon>Hirudinea</taxon>
        <taxon>Rhynchobdellida</taxon>
        <taxon>Glossiphoniidae</taxon>
        <taxon>Helobdella</taxon>
    </lineage>
</organism>
<dbReference type="PANTHER" id="PTHR46154:SF4">
    <property type="entry name" value="UREA ACTIVE TRANSPORTER"/>
    <property type="match status" value="1"/>
</dbReference>
<feature type="transmembrane region" description="Helical" evidence="9">
    <location>
        <begin position="564"/>
        <end position="586"/>
    </location>
</feature>
<dbReference type="Proteomes" id="UP000015101">
    <property type="component" value="Unassembled WGS sequence"/>
</dbReference>
<evidence type="ECO:0000313" key="10">
    <source>
        <dbReference type="EMBL" id="ESO00915.1"/>
    </source>
</evidence>
<evidence type="ECO:0000256" key="6">
    <source>
        <dbReference type="ARBA" id="ARBA00023136"/>
    </source>
</evidence>
<dbReference type="RefSeq" id="XP_009021086.1">
    <property type="nucleotide sequence ID" value="XM_009022838.1"/>
</dbReference>
<feature type="transmembrane region" description="Helical" evidence="9">
    <location>
        <begin position="443"/>
        <end position="462"/>
    </location>
</feature>
<keyword evidence="3" id="KW-0813">Transport</keyword>
<dbReference type="Pfam" id="PF00474">
    <property type="entry name" value="SSF"/>
    <property type="match status" value="1"/>
</dbReference>
<proteinExistence type="inferred from homology"/>
<sequence>MCVTADDVSINKTFTSSSSSSLLSSSPQPEDSLDTDFDAGRESTSGVISSTLVSYWTWAATLLQSTTVTVMYGISGAYWYAAGATIQILLFSIIIVMLKVKAPGAKTYLQVIRARFDRATHLTFCVFALVTNFVVTAMLMLGGATVLTNMIKGLSIEMGTLLVVGTIFIYTFTGGLSATMYVSYFNTAVMLLLVLVFLYKVFYAAQTGGHGSGVDSVYDTLICFKVNQAGNMADSHLTMYSARGLIFGIINIVGNFGAVFVDQSYWQCGVAAKPFSAVAGFLLGGLTWFTIPLTFGTTMGLAYRAIQVLDRNVTTMWRGLDDDSVKKGLVAPYVANRLMGTSGNLMCVILVVMAITSTGASQIIAVTSVLVYDVYQLYLKVGGAWVILLNFVIFTIAILPLTIVMYYLSVSLNWVYSFMGILIGSAVPPIILSLTWSRLTGRGMSFGVVGGTSCGLVVWLMYAGLKNGGLSDFFESTETSMLAGNLASIISGAVITVVTSVVLNRSNNDEKNRETWEMTRDIDNPLRPWTELYSKELNLAPTEQLDSRPSLEAMESKYRRAKHLAIIFSAIFTILLVLVWPALMLISEVMDRKSFTLWVNFFNDFTFF</sequence>
<dbReference type="PANTHER" id="PTHR46154">
    <property type="match status" value="1"/>
</dbReference>
<feature type="transmembrane region" description="Helical" evidence="9">
    <location>
        <begin position="384"/>
        <end position="408"/>
    </location>
</feature>
<evidence type="ECO:0000256" key="7">
    <source>
        <dbReference type="RuleBase" id="RU362091"/>
    </source>
</evidence>